<evidence type="ECO:0000256" key="2">
    <source>
        <dbReference type="ARBA" id="ARBA00022692"/>
    </source>
</evidence>
<name>A0A8S3Z8T4_9EUPU</name>
<feature type="transmembrane region" description="Helical" evidence="8">
    <location>
        <begin position="21"/>
        <end position="48"/>
    </location>
</feature>
<dbReference type="PRINTS" id="PR00237">
    <property type="entry name" value="GPCRRHODOPSN"/>
</dbReference>
<dbReference type="GO" id="GO:0016020">
    <property type="term" value="C:membrane"/>
    <property type="evidence" value="ECO:0007669"/>
    <property type="project" value="UniProtKB-SubCell"/>
</dbReference>
<keyword evidence="6" id="KW-0675">Receptor</keyword>
<dbReference type="Gene3D" id="1.20.1070.10">
    <property type="entry name" value="Rhodopsin 7-helix transmembrane proteins"/>
    <property type="match status" value="1"/>
</dbReference>
<feature type="transmembrane region" description="Helical" evidence="8">
    <location>
        <begin position="60"/>
        <end position="79"/>
    </location>
</feature>
<feature type="transmembrane region" description="Helical" evidence="8">
    <location>
        <begin position="250"/>
        <end position="277"/>
    </location>
</feature>
<feature type="transmembrane region" description="Helical" evidence="8">
    <location>
        <begin position="145"/>
        <end position="166"/>
    </location>
</feature>
<evidence type="ECO:0000313" key="10">
    <source>
        <dbReference type="EMBL" id="CAG5124275.1"/>
    </source>
</evidence>
<evidence type="ECO:0000256" key="7">
    <source>
        <dbReference type="ARBA" id="ARBA00023224"/>
    </source>
</evidence>
<comment type="subcellular location">
    <subcellularLocation>
        <location evidence="1">Membrane</location>
        <topology evidence="1">Multi-pass membrane protein</topology>
    </subcellularLocation>
</comment>
<keyword evidence="4" id="KW-0297">G-protein coupled receptor</keyword>
<proteinExistence type="predicted"/>
<accession>A0A8S3Z8T4</accession>
<dbReference type="PANTHER" id="PTHR24243:SF208">
    <property type="entry name" value="PYROKININ-1 RECEPTOR"/>
    <property type="match status" value="1"/>
</dbReference>
<evidence type="ECO:0000256" key="1">
    <source>
        <dbReference type="ARBA" id="ARBA00004141"/>
    </source>
</evidence>
<feature type="domain" description="G-protein coupled receptors family 1 profile" evidence="9">
    <location>
        <begin position="41"/>
        <end position="313"/>
    </location>
</feature>
<dbReference type="InterPro" id="IPR000276">
    <property type="entry name" value="GPCR_Rhodpsn"/>
</dbReference>
<feature type="transmembrane region" description="Helical" evidence="8">
    <location>
        <begin position="198"/>
        <end position="221"/>
    </location>
</feature>
<evidence type="ECO:0000313" key="11">
    <source>
        <dbReference type="Proteomes" id="UP000678393"/>
    </source>
</evidence>
<dbReference type="SUPFAM" id="SSF81321">
    <property type="entry name" value="Family A G protein-coupled receptor-like"/>
    <property type="match status" value="1"/>
</dbReference>
<feature type="transmembrane region" description="Helical" evidence="8">
    <location>
        <begin position="289"/>
        <end position="314"/>
    </location>
</feature>
<dbReference type="Proteomes" id="UP000678393">
    <property type="component" value="Unassembled WGS sequence"/>
</dbReference>
<dbReference type="OrthoDB" id="6077498at2759"/>
<organism evidence="10 11">
    <name type="scientific">Candidula unifasciata</name>
    <dbReference type="NCBI Taxonomy" id="100452"/>
    <lineage>
        <taxon>Eukaryota</taxon>
        <taxon>Metazoa</taxon>
        <taxon>Spiralia</taxon>
        <taxon>Lophotrochozoa</taxon>
        <taxon>Mollusca</taxon>
        <taxon>Gastropoda</taxon>
        <taxon>Heterobranchia</taxon>
        <taxon>Euthyneura</taxon>
        <taxon>Panpulmonata</taxon>
        <taxon>Eupulmonata</taxon>
        <taxon>Stylommatophora</taxon>
        <taxon>Helicina</taxon>
        <taxon>Helicoidea</taxon>
        <taxon>Geomitridae</taxon>
        <taxon>Candidula</taxon>
    </lineage>
</organism>
<dbReference type="CDD" id="cd14978">
    <property type="entry name" value="7tmA_FMRFamide_R-like"/>
    <property type="match status" value="1"/>
</dbReference>
<feature type="transmembrane region" description="Helical" evidence="8">
    <location>
        <begin position="99"/>
        <end position="124"/>
    </location>
</feature>
<protein>
    <recommendedName>
        <fullName evidence="9">G-protein coupled receptors family 1 profile domain-containing protein</fullName>
    </recommendedName>
</protein>
<dbReference type="PANTHER" id="PTHR24243">
    <property type="entry name" value="G-PROTEIN COUPLED RECEPTOR"/>
    <property type="match status" value="1"/>
</dbReference>
<keyword evidence="3 8" id="KW-1133">Transmembrane helix</keyword>
<keyword evidence="11" id="KW-1185">Reference proteome</keyword>
<dbReference type="PROSITE" id="PS50262">
    <property type="entry name" value="G_PROTEIN_RECEP_F1_2"/>
    <property type="match status" value="1"/>
</dbReference>
<keyword evidence="5 8" id="KW-0472">Membrane</keyword>
<gene>
    <name evidence="10" type="ORF">CUNI_LOCUS9833</name>
</gene>
<evidence type="ECO:0000256" key="3">
    <source>
        <dbReference type="ARBA" id="ARBA00022989"/>
    </source>
</evidence>
<evidence type="ECO:0000256" key="6">
    <source>
        <dbReference type="ARBA" id="ARBA00023170"/>
    </source>
</evidence>
<evidence type="ECO:0000256" key="5">
    <source>
        <dbReference type="ARBA" id="ARBA00023136"/>
    </source>
</evidence>
<evidence type="ECO:0000256" key="8">
    <source>
        <dbReference type="SAM" id="Phobius"/>
    </source>
</evidence>
<keyword evidence="7" id="KW-0807">Transducer</keyword>
<keyword evidence="2 8" id="KW-0812">Transmembrane</keyword>
<dbReference type="Pfam" id="PF00001">
    <property type="entry name" value="7tm_1"/>
    <property type="match status" value="1"/>
</dbReference>
<evidence type="ECO:0000256" key="4">
    <source>
        <dbReference type="ARBA" id="ARBA00023040"/>
    </source>
</evidence>
<dbReference type="GO" id="GO:0004930">
    <property type="term" value="F:G protein-coupled receptor activity"/>
    <property type="evidence" value="ECO:0007669"/>
    <property type="project" value="UniProtKB-KW"/>
</dbReference>
<dbReference type="EMBL" id="CAJHNH020001746">
    <property type="protein sequence ID" value="CAG5124275.1"/>
    <property type="molecule type" value="Genomic_DNA"/>
</dbReference>
<dbReference type="AlphaFoldDB" id="A0A8S3Z8T4"/>
<dbReference type="InterPro" id="IPR017452">
    <property type="entry name" value="GPCR_Rhodpsn_7TM"/>
</dbReference>
<reference evidence="10" key="1">
    <citation type="submission" date="2021-04" db="EMBL/GenBank/DDBJ databases">
        <authorList>
            <consortium name="Molecular Ecology Group"/>
        </authorList>
    </citation>
    <scope>NUCLEOTIDE SEQUENCE</scope>
</reference>
<evidence type="ECO:0000259" key="9">
    <source>
        <dbReference type="PROSITE" id="PS50262"/>
    </source>
</evidence>
<comment type="caution">
    <text evidence="10">The sequence shown here is derived from an EMBL/GenBank/DDBJ whole genome shotgun (WGS) entry which is preliminary data.</text>
</comment>
<sequence>MSTEDAESSNNQVTSSKGHEIFVTINFICLGGITSVFGIVTNIINMIVFYRQGFRSTTNISFFAMSVSDLCSLVFQLVFNIYFQPLCKDICMVVAYLDFQILTGGIPHAIFARITCFITVYVTAERYLCVVFPLHIKQMITRKRTAVAMIFIYCFALLCGLPVYVINQVGLKFYPGANISLLAIVPLQGHEVLNATEYFMHTVSGLVSFLAVVVLTSFLMITLNKKSKWRKTANALEEKSGAISTKDRKAIMIVVLVASVLIICYTPATILTIIMGLEPEFSMTGKYNNLYFISWSFVFLLENINASVNIFLYLKMNTKFRREFQVLFCSCIRGNQGNTAMYIKYEQ</sequence>